<protein>
    <recommendedName>
        <fullName evidence="7">Small ribosomal subunit protein uS7m</fullName>
    </recommendedName>
</protein>
<evidence type="ECO:0000313" key="11">
    <source>
        <dbReference type="Proteomes" id="UP000800235"/>
    </source>
</evidence>
<dbReference type="GO" id="GO:0005840">
    <property type="term" value="C:ribosome"/>
    <property type="evidence" value="ECO:0007669"/>
    <property type="project" value="UniProtKB-KW"/>
</dbReference>
<dbReference type="Proteomes" id="UP000800235">
    <property type="component" value="Unassembled WGS sequence"/>
</dbReference>
<dbReference type="AlphaFoldDB" id="A0A9P4U2J4"/>
<feature type="domain" description="Small ribosomal subunit protein uS7" evidence="9">
    <location>
        <begin position="184"/>
        <end position="343"/>
    </location>
</feature>
<dbReference type="FunFam" id="1.10.455.10:FF:000006">
    <property type="entry name" value="37S ribosomal protein S7, mitochondrial"/>
    <property type="match status" value="1"/>
</dbReference>
<dbReference type="PANTHER" id="PTHR11205">
    <property type="entry name" value="RIBOSOMAL PROTEIN S7"/>
    <property type="match status" value="1"/>
</dbReference>
<dbReference type="EMBL" id="MU007016">
    <property type="protein sequence ID" value="KAF2434616.1"/>
    <property type="molecule type" value="Genomic_DNA"/>
</dbReference>
<evidence type="ECO:0000256" key="2">
    <source>
        <dbReference type="ARBA" id="ARBA00007151"/>
    </source>
</evidence>
<comment type="function">
    <text evidence="6">Component of the mitochondrial ribosome (mitoribosome), a dedicated translation machinery responsible for the synthesis of mitochondrial genome-encoded proteins, including at least some of the essential transmembrane subunits of the mitochondrial respiratory chain. The mitoribosomes are attached to the mitochondrial inner membrane and translation products are cotranslationally integrated into the membrane.</text>
</comment>
<comment type="similarity">
    <text evidence="2">Belongs to the universal ribosomal protein uS7 family.</text>
</comment>
<sequence length="354" mass="38030">MPPRINLLSASKALPFRPRAPMERWRPSMGPQLQQLRLYSNPQKDLPVAETTNEAPNTDDPSGIPHVSEEAAAMSKIAGEPGPDLSTGTPIEEIVQGDKEAQEKLPKVMKDAINAAKKPSGSRGFSTSTRVRLDVASESGGGESVESTIISAGTAPLSMSKDATGVKFGLPALPLPKDFNLHHRYDPLIEQFTGLLIQDGKKGVAQRNVSAILSHLRTSPPPQLSPSRSLLPGHPPPSALPLNPILYLTLAIDSIAPLLRIRSLRGAAGGGTALQVPVPLGVKQRRRKAIMWILEAASNRKSRGSGKNMFAQKVAETVVSVVEGKSDLWAKRDTIHKQGVSARANMNLRQLGRR</sequence>
<feature type="region of interest" description="Disordered" evidence="8">
    <location>
        <begin position="216"/>
        <end position="235"/>
    </location>
</feature>
<evidence type="ECO:0000256" key="3">
    <source>
        <dbReference type="ARBA" id="ARBA00022980"/>
    </source>
</evidence>
<dbReference type="CDD" id="cd14868">
    <property type="entry name" value="uS7_Mitochondria_Fungi"/>
    <property type="match status" value="1"/>
</dbReference>
<dbReference type="Pfam" id="PF00177">
    <property type="entry name" value="Ribosomal_S7"/>
    <property type="match status" value="1"/>
</dbReference>
<evidence type="ECO:0000256" key="1">
    <source>
        <dbReference type="ARBA" id="ARBA00004173"/>
    </source>
</evidence>
<feature type="region of interest" description="Disordered" evidence="8">
    <location>
        <begin position="39"/>
        <end position="66"/>
    </location>
</feature>
<comment type="subcellular location">
    <subcellularLocation>
        <location evidence="1">Mitochondrion</location>
    </subcellularLocation>
</comment>
<feature type="compositionally biased region" description="Polar residues" evidence="8">
    <location>
        <begin position="50"/>
        <end position="60"/>
    </location>
</feature>
<dbReference type="InterPro" id="IPR023798">
    <property type="entry name" value="Ribosomal_uS7_dom"/>
</dbReference>
<evidence type="ECO:0000256" key="8">
    <source>
        <dbReference type="SAM" id="MobiDB-lite"/>
    </source>
</evidence>
<keyword evidence="4" id="KW-0496">Mitochondrion</keyword>
<keyword evidence="5" id="KW-0687">Ribonucleoprotein</keyword>
<reference evidence="10" key="1">
    <citation type="journal article" date="2020" name="Stud. Mycol.">
        <title>101 Dothideomycetes genomes: a test case for predicting lifestyles and emergence of pathogens.</title>
        <authorList>
            <person name="Haridas S."/>
            <person name="Albert R."/>
            <person name="Binder M."/>
            <person name="Bloem J."/>
            <person name="Labutti K."/>
            <person name="Salamov A."/>
            <person name="Andreopoulos B."/>
            <person name="Baker S."/>
            <person name="Barry K."/>
            <person name="Bills G."/>
            <person name="Bluhm B."/>
            <person name="Cannon C."/>
            <person name="Castanera R."/>
            <person name="Culley D."/>
            <person name="Daum C."/>
            <person name="Ezra D."/>
            <person name="Gonzalez J."/>
            <person name="Henrissat B."/>
            <person name="Kuo A."/>
            <person name="Liang C."/>
            <person name="Lipzen A."/>
            <person name="Lutzoni F."/>
            <person name="Magnuson J."/>
            <person name="Mondo S."/>
            <person name="Nolan M."/>
            <person name="Ohm R."/>
            <person name="Pangilinan J."/>
            <person name="Park H.-J."/>
            <person name="Ramirez L."/>
            <person name="Alfaro M."/>
            <person name="Sun H."/>
            <person name="Tritt A."/>
            <person name="Yoshinaga Y."/>
            <person name="Zwiers L.-H."/>
            <person name="Turgeon B."/>
            <person name="Goodwin S."/>
            <person name="Spatafora J."/>
            <person name="Crous P."/>
            <person name="Grigoriev I."/>
        </authorList>
    </citation>
    <scope>NUCLEOTIDE SEQUENCE</scope>
    <source>
        <strain evidence="10">CBS 130266</strain>
    </source>
</reference>
<name>A0A9P4U2J4_9PEZI</name>
<evidence type="ECO:0000256" key="6">
    <source>
        <dbReference type="ARBA" id="ARBA00037226"/>
    </source>
</evidence>
<accession>A0A9P4U2J4</accession>
<organism evidence="10 11">
    <name type="scientific">Tothia fuscella</name>
    <dbReference type="NCBI Taxonomy" id="1048955"/>
    <lineage>
        <taxon>Eukaryota</taxon>
        <taxon>Fungi</taxon>
        <taxon>Dikarya</taxon>
        <taxon>Ascomycota</taxon>
        <taxon>Pezizomycotina</taxon>
        <taxon>Dothideomycetes</taxon>
        <taxon>Pleosporomycetidae</taxon>
        <taxon>Venturiales</taxon>
        <taxon>Cylindrosympodiaceae</taxon>
        <taxon>Tothia</taxon>
    </lineage>
</organism>
<proteinExistence type="inferred from homology"/>
<evidence type="ECO:0000313" key="10">
    <source>
        <dbReference type="EMBL" id="KAF2434616.1"/>
    </source>
</evidence>
<dbReference type="InterPro" id="IPR047988">
    <property type="entry name" value="Ribosomal_uS7m_fungi"/>
</dbReference>
<gene>
    <name evidence="10" type="ORF">EJ08DRAFT_606053</name>
</gene>
<dbReference type="InterPro" id="IPR036823">
    <property type="entry name" value="Ribosomal_uS7_dom_sf"/>
</dbReference>
<keyword evidence="11" id="KW-1185">Reference proteome</keyword>
<dbReference type="GO" id="GO:1990904">
    <property type="term" value="C:ribonucleoprotein complex"/>
    <property type="evidence" value="ECO:0007669"/>
    <property type="project" value="UniProtKB-KW"/>
</dbReference>
<dbReference type="Gene3D" id="1.10.455.10">
    <property type="entry name" value="Ribosomal protein S7 domain"/>
    <property type="match status" value="1"/>
</dbReference>
<dbReference type="SUPFAM" id="SSF47973">
    <property type="entry name" value="Ribosomal protein S7"/>
    <property type="match status" value="1"/>
</dbReference>
<evidence type="ECO:0000256" key="4">
    <source>
        <dbReference type="ARBA" id="ARBA00023128"/>
    </source>
</evidence>
<evidence type="ECO:0000259" key="9">
    <source>
        <dbReference type="Pfam" id="PF00177"/>
    </source>
</evidence>
<feature type="region of interest" description="Disordered" evidence="8">
    <location>
        <begin position="1"/>
        <end position="27"/>
    </location>
</feature>
<evidence type="ECO:0000256" key="5">
    <source>
        <dbReference type="ARBA" id="ARBA00023274"/>
    </source>
</evidence>
<dbReference type="GO" id="GO:0006412">
    <property type="term" value="P:translation"/>
    <property type="evidence" value="ECO:0007669"/>
    <property type="project" value="InterPro"/>
</dbReference>
<dbReference type="InterPro" id="IPR000235">
    <property type="entry name" value="Ribosomal_uS7"/>
</dbReference>
<keyword evidence="3 10" id="KW-0689">Ribosomal protein</keyword>
<comment type="caution">
    <text evidence="10">The sequence shown here is derived from an EMBL/GenBank/DDBJ whole genome shotgun (WGS) entry which is preliminary data.</text>
</comment>
<dbReference type="GO" id="GO:0005739">
    <property type="term" value="C:mitochondrion"/>
    <property type="evidence" value="ECO:0007669"/>
    <property type="project" value="UniProtKB-SubCell"/>
</dbReference>
<evidence type="ECO:0000256" key="7">
    <source>
        <dbReference type="ARBA" id="ARBA00039306"/>
    </source>
</evidence>
<dbReference type="OrthoDB" id="9972728at2759"/>